<feature type="modified residue" description="2-(S-cysteinyl)pyruvic acid O-phosphothioketal" evidence="12">
    <location>
        <position position="117"/>
    </location>
</feature>
<dbReference type="InterPro" id="IPR050068">
    <property type="entry name" value="MurA_subfamily"/>
</dbReference>
<evidence type="ECO:0000256" key="11">
    <source>
        <dbReference type="ARBA" id="ARBA00047527"/>
    </source>
</evidence>
<keyword evidence="7 12" id="KW-0573">Peptidoglycan synthesis</keyword>
<dbReference type="NCBIfam" id="NF006873">
    <property type="entry name" value="PRK09369.1"/>
    <property type="match status" value="1"/>
</dbReference>
<sequence>MSRLLIKGPKTLKGEFTINGFKNAATPIIAATLLIEDDCILDNVPRVGDVLKMADLMKSLGVAIEWTDKNQLTINTKSATLKTLDEELIKTMRSSVLFIGPLLARFKKITIPEPGGCLLGNRALTTHFSILEQFGAKIDERSDKQGKRSFTITLKELKGADITLPEFSVTATENAILLGALAKGRTTIRLAAQEPHVQDLIKFLDAGGARIREKSGNRIVIDGVGRMRGIAHTIIPDMLEAGTLLVASALAGRGVILYGAEPDHLSVVLLKLKEIGIKYELGKDSKKGAFLKILPSKDFLSFKLQALPYPGFPTDLQEPFSLLATQAKGASLIHDPLFEDRMKHIPELIKMGSRAIVCDPHRAIIVGPTPLHAYEIKSPNIRAGGMFVIAGLIAEGVTVIHNVEQTIDRGYERFDERLNELGAGIQRIDD</sequence>
<dbReference type="GO" id="GO:0008360">
    <property type="term" value="P:regulation of cell shape"/>
    <property type="evidence" value="ECO:0007669"/>
    <property type="project" value="UniProtKB-KW"/>
</dbReference>
<feature type="binding site" evidence="12">
    <location>
        <position position="315"/>
    </location>
    <ligand>
        <name>UDP-N-acetyl-alpha-D-glucosamine</name>
        <dbReference type="ChEBI" id="CHEBI:57705"/>
    </ligand>
</feature>
<evidence type="ECO:0000256" key="3">
    <source>
        <dbReference type="ARBA" id="ARBA00022490"/>
    </source>
</evidence>
<dbReference type="InterPro" id="IPR036968">
    <property type="entry name" value="Enolpyruvate_Tfrase_sf"/>
</dbReference>
<organism evidence="14 15">
    <name type="scientific">Candidatus Jacksonbacteria bacterium RIFCSPLOWO2_02_FULL_44_20</name>
    <dbReference type="NCBI Taxonomy" id="1798460"/>
    <lineage>
        <taxon>Bacteria</taxon>
        <taxon>Candidatus Jacksoniibacteriota</taxon>
    </lineage>
</organism>
<dbReference type="UniPathway" id="UPA00219"/>
<dbReference type="PANTHER" id="PTHR43783">
    <property type="entry name" value="UDP-N-ACETYLGLUCOSAMINE 1-CARBOXYVINYLTRANSFERASE"/>
    <property type="match status" value="1"/>
</dbReference>
<comment type="subcellular location">
    <subcellularLocation>
        <location evidence="1 12">Cytoplasm</location>
    </subcellularLocation>
</comment>
<dbReference type="InterPro" id="IPR013792">
    <property type="entry name" value="RNA3'P_cycl/enolpyr_Trfase_a/b"/>
</dbReference>
<evidence type="ECO:0000256" key="5">
    <source>
        <dbReference type="ARBA" id="ARBA00022679"/>
    </source>
</evidence>
<evidence type="ECO:0000256" key="2">
    <source>
        <dbReference type="ARBA" id="ARBA00004752"/>
    </source>
</evidence>
<evidence type="ECO:0000313" key="15">
    <source>
        <dbReference type="Proteomes" id="UP000178315"/>
    </source>
</evidence>
<dbReference type="Pfam" id="PF00275">
    <property type="entry name" value="EPSP_synthase"/>
    <property type="match status" value="1"/>
</dbReference>
<comment type="pathway">
    <text evidence="2 12">Cell wall biogenesis; peptidoglycan biosynthesis.</text>
</comment>
<keyword evidence="4 12" id="KW-0132">Cell division</keyword>
<keyword evidence="12" id="KW-0670">Pyruvate</keyword>
<evidence type="ECO:0000256" key="4">
    <source>
        <dbReference type="ARBA" id="ARBA00022618"/>
    </source>
</evidence>
<dbReference type="NCBIfam" id="TIGR01072">
    <property type="entry name" value="murA"/>
    <property type="match status" value="1"/>
</dbReference>
<protein>
    <recommendedName>
        <fullName evidence="12">UDP-N-acetylglucosamine 1-carboxyvinyltransferase</fullName>
        <ecNumber evidence="12">2.5.1.7</ecNumber>
    </recommendedName>
    <alternativeName>
        <fullName evidence="12">Enoylpyruvate transferase</fullName>
    </alternativeName>
    <alternativeName>
        <fullName evidence="12">UDP-N-acetylglucosamine enolpyruvyl transferase</fullName>
        <shortName evidence="12">EPT</shortName>
    </alternativeName>
</protein>
<dbReference type="GO" id="GO:0019277">
    <property type="term" value="P:UDP-N-acetylgalactosamine biosynthetic process"/>
    <property type="evidence" value="ECO:0007669"/>
    <property type="project" value="InterPro"/>
</dbReference>
<dbReference type="PANTHER" id="PTHR43783:SF1">
    <property type="entry name" value="UDP-N-ACETYLGLUCOSAMINE 1-CARBOXYVINYLTRANSFERASE"/>
    <property type="match status" value="1"/>
</dbReference>
<dbReference type="SUPFAM" id="SSF55205">
    <property type="entry name" value="EPT/RTPC-like"/>
    <property type="match status" value="1"/>
</dbReference>
<dbReference type="AlphaFoldDB" id="A0A1G2A9S6"/>
<dbReference type="CDD" id="cd01555">
    <property type="entry name" value="UdpNAET"/>
    <property type="match status" value="1"/>
</dbReference>
<dbReference type="EMBL" id="MHJU01000009">
    <property type="protein sequence ID" value="OGY73648.1"/>
    <property type="molecule type" value="Genomic_DNA"/>
</dbReference>
<dbReference type="GO" id="GO:0051301">
    <property type="term" value="P:cell division"/>
    <property type="evidence" value="ECO:0007669"/>
    <property type="project" value="UniProtKB-KW"/>
</dbReference>
<dbReference type="GO" id="GO:0008760">
    <property type="term" value="F:UDP-N-acetylglucosamine 1-carboxyvinyltransferase activity"/>
    <property type="evidence" value="ECO:0007669"/>
    <property type="project" value="UniProtKB-UniRule"/>
</dbReference>
<comment type="caution">
    <text evidence="14">The sequence shown here is derived from an EMBL/GenBank/DDBJ whole genome shotgun (WGS) entry which is preliminary data.</text>
</comment>
<dbReference type="EC" id="2.5.1.7" evidence="12"/>
<reference evidence="14 15" key="1">
    <citation type="journal article" date="2016" name="Nat. Commun.">
        <title>Thousands of microbial genomes shed light on interconnected biogeochemical processes in an aquifer system.</title>
        <authorList>
            <person name="Anantharaman K."/>
            <person name="Brown C.T."/>
            <person name="Hug L.A."/>
            <person name="Sharon I."/>
            <person name="Castelle C.J."/>
            <person name="Probst A.J."/>
            <person name="Thomas B.C."/>
            <person name="Singh A."/>
            <person name="Wilkins M.J."/>
            <person name="Karaoz U."/>
            <person name="Brodie E.L."/>
            <person name="Williams K.H."/>
            <person name="Hubbard S.S."/>
            <person name="Banfield J.F."/>
        </authorList>
    </citation>
    <scope>NUCLEOTIDE SEQUENCE [LARGE SCALE GENOMIC DNA]</scope>
</reference>
<feature type="active site" description="Proton donor" evidence="12">
    <location>
        <position position="117"/>
    </location>
</feature>
<feature type="binding site" evidence="12">
    <location>
        <position position="93"/>
    </location>
    <ligand>
        <name>UDP-N-acetyl-alpha-D-glucosamine</name>
        <dbReference type="ChEBI" id="CHEBI:57705"/>
    </ligand>
</feature>
<comment type="caution">
    <text evidence="12">Lacks conserved residue(s) required for the propagation of feature annotation.</text>
</comment>
<feature type="binding site" evidence="12">
    <location>
        <begin position="22"/>
        <end position="23"/>
    </location>
    <ligand>
        <name>phosphoenolpyruvate</name>
        <dbReference type="ChEBI" id="CHEBI:58702"/>
    </ligand>
</feature>
<dbReference type="Gene3D" id="3.65.10.10">
    <property type="entry name" value="Enolpyruvate transferase domain"/>
    <property type="match status" value="2"/>
</dbReference>
<dbReference type="HAMAP" id="MF_00111">
    <property type="entry name" value="MurA"/>
    <property type="match status" value="1"/>
</dbReference>
<keyword evidence="9 12" id="KW-0961">Cell wall biogenesis/degradation</keyword>
<evidence type="ECO:0000256" key="7">
    <source>
        <dbReference type="ARBA" id="ARBA00022984"/>
    </source>
</evidence>
<comment type="catalytic activity">
    <reaction evidence="11 12">
        <text>phosphoenolpyruvate + UDP-N-acetyl-alpha-D-glucosamine = UDP-N-acetyl-3-O-(1-carboxyvinyl)-alpha-D-glucosamine + phosphate</text>
        <dbReference type="Rhea" id="RHEA:18681"/>
        <dbReference type="ChEBI" id="CHEBI:43474"/>
        <dbReference type="ChEBI" id="CHEBI:57705"/>
        <dbReference type="ChEBI" id="CHEBI:58702"/>
        <dbReference type="ChEBI" id="CHEBI:68483"/>
        <dbReference type="EC" id="2.5.1.7"/>
    </reaction>
</comment>
<evidence type="ECO:0000256" key="8">
    <source>
        <dbReference type="ARBA" id="ARBA00023306"/>
    </source>
</evidence>
<evidence type="ECO:0000259" key="13">
    <source>
        <dbReference type="Pfam" id="PF00275"/>
    </source>
</evidence>
<evidence type="ECO:0000256" key="1">
    <source>
        <dbReference type="ARBA" id="ARBA00004496"/>
    </source>
</evidence>
<feature type="domain" description="Enolpyruvate transferase" evidence="13">
    <location>
        <begin position="7"/>
        <end position="418"/>
    </location>
</feature>
<dbReference type="GO" id="GO:0009252">
    <property type="term" value="P:peptidoglycan biosynthetic process"/>
    <property type="evidence" value="ECO:0007669"/>
    <property type="project" value="UniProtKB-UniRule"/>
</dbReference>
<feature type="binding site" evidence="12">
    <location>
        <position position="337"/>
    </location>
    <ligand>
        <name>UDP-N-acetyl-alpha-D-glucosamine</name>
        <dbReference type="ChEBI" id="CHEBI:57705"/>
    </ligand>
</feature>
<comment type="similarity">
    <text evidence="10 12">Belongs to the EPSP synthase family. MurA subfamily.</text>
</comment>
<keyword evidence="5 12" id="KW-0808">Transferase</keyword>
<keyword evidence="3 12" id="KW-0963">Cytoplasm</keyword>
<dbReference type="GO" id="GO:0005737">
    <property type="term" value="C:cytoplasm"/>
    <property type="evidence" value="ECO:0007669"/>
    <property type="project" value="UniProtKB-SubCell"/>
</dbReference>
<proteinExistence type="inferred from homology"/>
<dbReference type="GO" id="GO:0071555">
    <property type="term" value="P:cell wall organization"/>
    <property type="evidence" value="ECO:0007669"/>
    <property type="project" value="UniProtKB-KW"/>
</dbReference>
<keyword evidence="6 12" id="KW-0133">Cell shape</keyword>
<gene>
    <name evidence="12" type="primary">murA</name>
    <name evidence="14" type="ORF">A3H61_00470</name>
</gene>
<evidence type="ECO:0000256" key="9">
    <source>
        <dbReference type="ARBA" id="ARBA00023316"/>
    </source>
</evidence>
<evidence type="ECO:0000256" key="10">
    <source>
        <dbReference type="ARBA" id="ARBA00038367"/>
    </source>
</evidence>
<accession>A0A1G2A9S6</accession>
<evidence type="ECO:0000313" key="14">
    <source>
        <dbReference type="EMBL" id="OGY73648.1"/>
    </source>
</evidence>
<comment type="function">
    <text evidence="12">Cell wall formation. Adds enolpyruvyl to UDP-N-acetylglucosamine.</text>
</comment>
<name>A0A1G2A9S6_9BACT</name>
<dbReference type="Proteomes" id="UP000178315">
    <property type="component" value="Unassembled WGS sequence"/>
</dbReference>
<dbReference type="InterPro" id="IPR001986">
    <property type="entry name" value="Enolpyruvate_Tfrase_dom"/>
</dbReference>
<keyword evidence="8 12" id="KW-0131">Cell cycle</keyword>
<evidence type="ECO:0000256" key="12">
    <source>
        <dbReference type="HAMAP-Rule" id="MF_00111"/>
    </source>
</evidence>
<evidence type="ECO:0000256" key="6">
    <source>
        <dbReference type="ARBA" id="ARBA00022960"/>
    </source>
</evidence>
<dbReference type="InterPro" id="IPR005750">
    <property type="entry name" value="UDP_GlcNAc_COvinyl_MurA"/>
</dbReference>